<proteinExistence type="predicted"/>
<organism evidence="2 3">
    <name type="scientific">Manduca sexta</name>
    <name type="common">Tobacco hawkmoth</name>
    <name type="synonym">Tobacco hornworm</name>
    <dbReference type="NCBI Taxonomy" id="7130"/>
    <lineage>
        <taxon>Eukaryota</taxon>
        <taxon>Metazoa</taxon>
        <taxon>Ecdysozoa</taxon>
        <taxon>Arthropoda</taxon>
        <taxon>Hexapoda</taxon>
        <taxon>Insecta</taxon>
        <taxon>Pterygota</taxon>
        <taxon>Neoptera</taxon>
        <taxon>Endopterygota</taxon>
        <taxon>Lepidoptera</taxon>
        <taxon>Glossata</taxon>
        <taxon>Ditrysia</taxon>
        <taxon>Bombycoidea</taxon>
        <taxon>Sphingidae</taxon>
        <taxon>Sphinginae</taxon>
        <taxon>Sphingini</taxon>
        <taxon>Manduca</taxon>
    </lineage>
</organism>
<evidence type="ECO:0000313" key="2">
    <source>
        <dbReference type="EMBL" id="KAG6459039.1"/>
    </source>
</evidence>
<dbReference type="Proteomes" id="UP000791440">
    <property type="component" value="Unassembled WGS sequence"/>
</dbReference>
<feature type="compositionally biased region" description="Acidic residues" evidence="1">
    <location>
        <begin position="46"/>
        <end position="58"/>
    </location>
</feature>
<reference evidence="2" key="2">
    <citation type="submission" date="2020-12" db="EMBL/GenBank/DDBJ databases">
        <authorList>
            <person name="Kanost M."/>
        </authorList>
    </citation>
    <scope>NUCLEOTIDE SEQUENCE</scope>
</reference>
<reference evidence="2" key="1">
    <citation type="journal article" date="2016" name="Insect Biochem. Mol. Biol.">
        <title>Multifaceted biological insights from a draft genome sequence of the tobacco hornworm moth, Manduca sexta.</title>
        <authorList>
            <person name="Kanost M.R."/>
            <person name="Arrese E.L."/>
            <person name="Cao X."/>
            <person name="Chen Y.R."/>
            <person name="Chellapilla S."/>
            <person name="Goldsmith M.R."/>
            <person name="Grosse-Wilde E."/>
            <person name="Heckel D.G."/>
            <person name="Herndon N."/>
            <person name="Jiang H."/>
            <person name="Papanicolaou A."/>
            <person name="Qu J."/>
            <person name="Soulages J.L."/>
            <person name="Vogel H."/>
            <person name="Walters J."/>
            <person name="Waterhouse R.M."/>
            <person name="Ahn S.J."/>
            <person name="Almeida F.C."/>
            <person name="An C."/>
            <person name="Aqrawi P."/>
            <person name="Bretschneider A."/>
            <person name="Bryant W.B."/>
            <person name="Bucks S."/>
            <person name="Chao H."/>
            <person name="Chevignon G."/>
            <person name="Christen J.M."/>
            <person name="Clarke D.F."/>
            <person name="Dittmer N.T."/>
            <person name="Ferguson L.C.F."/>
            <person name="Garavelou S."/>
            <person name="Gordon K.H.J."/>
            <person name="Gunaratna R.T."/>
            <person name="Han Y."/>
            <person name="Hauser F."/>
            <person name="He Y."/>
            <person name="Heidel-Fischer H."/>
            <person name="Hirsh A."/>
            <person name="Hu Y."/>
            <person name="Jiang H."/>
            <person name="Kalra D."/>
            <person name="Klinner C."/>
            <person name="Konig C."/>
            <person name="Kovar C."/>
            <person name="Kroll A.R."/>
            <person name="Kuwar S.S."/>
            <person name="Lee S.L."/>
            <person name="Lehman R."/>
            <person name="Li K."/>
            <person name="Li Z."/>
            <person name="Liang H."/>
            <person name="Lovelace S."/>
            <person name="Lu Z."/>
            <person name="Mansfield J.H."/>
            <person name="McCulloch K.J."/>
            <person name="Mathew T."/>
            <person name="Morton B."/>
            <person name="Muzny D.M."/>
            <person name="Neunemann D."/>
            <person name="Ongeri F."/>
            <person name="Pauchet Y."/>
            <person name="Pu L.L."/>
            <person name="Pyrousis I."/>
            <person name="Rao X.J."/>
            <person name="Redding A."/>
            <person name="Roesel C."/>
            <person name="Sanchez-Gracia A."/>
            <person name="Schaack S."/>
            <person name="Shukla A."/>
            <person name="Tetreau G."/>
            <person name="Wang Y."/>
            <person name="Xiong G.H."/>
            <person name="Traut W."/>
            <person name="Walsh T.K."/>
            <person name="Worley K.C."/>
            <person name="Wu D."/>
            <person name="Wu W."/>
            <person name="Wu Y.Q."/>
            <person name="Zhang X."/>
            <person name="Zou Z."/>
            <person name="Zucker H."/>
            <person name="Briscoe A.D."/>
            <person name="Burmester T."/>
            <person name="Clem R.J."/>
            <person name="Feyereisen R."/>
            <person name="Grimmelikhuijzen C.J.P."/>
            <person name="Hamodrakas S.J."/>
            <person name="Hansson B.S."/>
            <person name="Huguet E."/>
            <person name="Jermiin L.S."/>
            <person name="Lan Q."/>
            <person name="Lehman H.K."/>
            <person name="Lorenzen M."/>
            <person name="Merzendorfer H."/>
            <person name="Michalopoulos I."/>
            <person name="Morton D.B."/>
            <person name="Muthukrishnan S."/>
            <person name="Oakeshott J.G."/>
            <person name="Palmer W."/>
            <person name="Park Y."/>
            <person name="Passarelli A.L."/>
            <person name="Rozas J."/>
            <person name="Schwartz L.M."/>
            <person name="Smith W."/>
            <person name="Southgate A."/>
            <person name="Vilcinskas A."/>
            <person name="Vogt R."/>
            <person name="Wang P."/>
            <person name="Werren J."/>
            <person name="Yu X.Q."/>
            <person name="Zhou J.J."/>
            <person name="Brown S.J."/>
            <person name="Scherer S.E."/>
            <person name="Richards S."/>
            <person name="Blissard G.W."/>
        </authorList>
    </citation>
    <scope>NUCLEOTIDE SEQUENCE</scope>
</reference>
<keyword evidence="3" id="KW-1185">Reference proteome</keyword>
<accession>A0A921ZKZ1</accession>
<evidence type="ECO:0000313" key="3">
    <source>
        <dbReference type="Proteomes" id="UP000791440"/>
    </source>
</evidence>
<name>A0A921ZKZ1_MANSE</name>
<protein>
    <submittedName>
        <fullName evidence="2">Uncharacterized protein</fullName>
    </submittedName>
</protein>
<gene>
    <name evidence="2" type="ORF">O3G_MSEX011171</name>
</gene>
<feature type="compositionally biased region" description="Polar residues" evidence="1">
    <location>
        <begin position="23"/>
        <end position="34"/>
    </location>
</feature>
<evidence type="ECO:0000256" key="1">
    <source>
        <dbReference type="SAM" id="MobiDB-lite"/>
    </source>
</evidence>
<comment type="caution">
    <text evidence="2">The sequence shown here is derived from an EMBL/GenBank/DDBJ whole genome shotgun (WGS) entry which is preliminary data.</text>
</comment>
<dbReference type="EMBL" id="JH668606">
    <property type="protein sequence ID" value="KAG6459039.1"/>
    <property type="molecule type" value="Genomic_DNA"/>
</dbReference>
<sequence>MSQAEVQLVVATIQRHLMRKLDPTSQHDQNQSDVISLKSEVKSEAEDYDNDSNCDDYNDDTKNEAPKDVMKGSSSSGPQTEDFDRQAHNVDSGDAATRGECGEGRQGVSIESQENPKITKIYLKMADFMKMKERGLPWGRSLPVTHA</sequence>
<feature type="region of interest" description="Disordered" evidence="1">
    <location>
        <begin position="20"/>
        <end position="114"/>
    </location>
</feature>
<dbReference type="AlphaFoldDB" id="A0A921ZKZ1"/>
<feature type="compositionally biased region" description="Basic and acidic residues" evidence="1">
    <location>
        <begin position="59"/>
        <end position="70"/>
    </location>
</feature>